<dbReference type="AlphaFoldDB" id="Q11GX8"/>
<dbReference type="PROSITE" id="PS00211">
    <property type="entry name" value="ABC_TRANSPORTER_1"/>
    <property type="match status" value="1"/>
</dbReference>
<comment type="subcellular location">
    <subcellularLocation>
        <location evidence="1">Cell inner membrane</location>
        <topology evidence="1">Peripheral membrane protein</topology>
    </subcellularLocation>
</comment>
<dbReference type="KEGG" id="mes:Meso_1954"/>
<proteinExistence type="inferred from homology"/>
<keyword evidence="3" id="KW-0813">Transport</keyword>
<dbReference type="InterPro" id="IPR050319">
    <property type="entry name" value="ABC_transp_ATP-bind"/>
</dbReference>
<comment type="similarity">
    <text evidence="2">Belongs to the ABC transporter superfamily.</text>
</comment>
<evidence type="ECO:0000256" key="4">
    <source>
        <dbReference type="ARBA" id="ARBA00022741"/>
    </source>
</evidence>
<feature type="region of interest" description="Disordered" evidence="6">
    <location>
        <begin position="260"/>
        <end position="283"/>
    </location>
</feature>
<dbReference type="InterPro" id="IPR003439">
    <property type="entry name" value="ABC_transporter-like_ATP-bd"/>
</dbReference>
<dbReference type="HOGENOM" id="CLU_000604_1_23_5"/>
<dbReference type="InterPro" id="IPR027417">
    <property type="entry name" value="P-loop_NTPase"/>
</dbReference>
<dbReference type="STRING" id="266779.Meso_1954"/>
<evidence type="ECO:0000313" key="8">
    <source>
        <dbReference type="EMBL" id="ABG63347.1"/>
    </source>
</evidence>
<keyword evidence="5" id="KW-0067">ATP-binding</keyword>
<dbReference type="GO" id="GO:0005886">
    <property type="term" value="C:plasma membrane"/>
    <property type="evidence" value="ECO:0007669"/>
    <property type="project" value="UniProtKB-SubCell"/>
</dbReference>
<dbReference type="GO" id="GO:0016887">
    <property type="term" value="F:ATP hydrolysis activity"/>
    <property type="evidence" value="ECO:0007669"/>
    <property type="project" value="InterPro"/>
</dbReference>
<evidence type="ECO:0000256" key="2">
    <source>
        <dbReference type="ARBA" id="ARBA00005417"/>
    </source>
</evidence>
<feature type="domain" description="ABC transporter" evidence="7">
    <location>
        <begin position="11"/>
        <end position="251"/>
    </location>
</feature>
<dbReference type="GO" id="GO:0005524">
    <property type="term" value="F:ATP binding"/>
    <property type="evidence" value="ECO:0007669"/>
    <property type="project" value="UniProtKB-KW"/>
</dbReference>
<organism evidence="8">
    <name type="scientific">Chelativorans sp. (strain BNC1)</name>
    <dbReference type="NCBI Taxonomy" id="266779"/>
    <lineage>
        <taxon>Bacteria</taxon>
        <taxon>Pseudomonadati</taxon>
        <taxon>Pseudomonadota</taxon>
        <taxon>Alphaproteobacteria</taxon>
        <taxon>Hyphomicrobiales</taxon>
        <taxon>Phyllobacteriaceae</taxon>
        <taxon>Chelativorans</taxon>
    </lineage>
</organism>
<dbReference type="GO" id="GO:0055085">
    <property type="term" value="P:transmembrane transport"/>
    <property type="evidence" value="ECO:0007669"/>
    <property type="project" value="UniProtKB-ARBA"/>
</dbReference>
<sequence length="283" mass="31183">MRTDGHTTPLLQVSGLTKHFGKYTALDNVDFDLAEGEILAVVGESGSGKSTLARTILRLVEASSGSVRYRGKDLFSLSAREMRGMRQNLQMIFQDPYASLHPRRKVAELISEPWRVHKGVLKRSQWGERVRELLGQVGLPESYANYHPARLSGGERQRVAIARALALQPDLLILDEPVSALDVSIQAQVIKLLMSLQQEFGFTCIFISHDLALVRLLADRVAVMYQGRIVELEKTAKLFAAPANGYTRLLLDSSPSLEGEVAAAPGRSSDLTTAARSRTELES</sequence>
<evidence type="ECO:0000256" key="6">
    <source>
        <dbReference type="SAM" id="MobiDB-lite"/>
    </source>
</evidence>
<reference evidence="8" key="1">
    <citation type="submission" date="2006-06" db="EMBL/GenBank/DDBJ databases">
        <title>Complete sequence of chromosome of Chelativorans sp. BNC1.</title>
        <authorList>
            <consortium name="US DOE Joint Genome Institute"/>
            <person name="Copeland A."/>
            <person name="Lucas S."/>
            <person name="Lapidus A."/>
            <person name="Barry K."/>
            <person name="Detter J.C."/>
            <person name="Glavina del Rio T."/>
            <person name="Hammon N."/>
            <person name="Israni S."/>
            <person name="Dalin E."/>
            <person name="Tice H."/>
            <person name="Pitluck S."/>
            <person name="Chertkov O."/>
            <person name="Brettin T."/>
            <person name="Bruce D."/>
            <person name="Han C."/>
            <person name="Tapia R."/>
            <person name="Gilna P."/>
            <person name="Schmutz J."/>
            <person name="Larimer F."/>
            <person name="Land M."/>
            <person name="Hauser L."/>
            <person name="Kyrpides N."/>
            <person name="Mikhailova N."/>
            <person name="Richardson P."/>
        </authorList>
    </citation>
    <scope>NUCLEOTIDE SEQUENCE</scope>
    <source>
        <strain evidence="8">BNC1</strain>
    </source>
</reference>
<dbReference type="SUPFAM" id="SSF52540">
    <property type="entry name" value="P-loop containing nucleoside triphosphate hydrolases"/>
    <property type="match status" value="1"/>
</dbReference>
<protein>
    <submittedName>
        <fullName evidence="8">ABC transporter related protein</fullName>
    </submittedName>
</protein>
<dbReference type="PROSITE" id="PS50893">
    <property type="entry name" value="ABC_TRANSPORTER_2"/>
    <property type="match status" value="1"/>
</dbReference>
<name>Q11GX8_CHESB</name>
<evidence type="ECO:0000256" key="5">
    <source>
        <dbReference type="ARBA" id="ARBA00022840"/>
    </source>
</evidence>
<accession>Q11GX8</accession>
<keyword evidence="4" id="KW-0547">Nucleotide-binding</keyword>
<dbReference type="CDD" id="cd03257">
    <property type="entry name" value="ABC_NikE_OppD_transporters"/>
    <property type="match status" value="1"/>
</dbReference>
<dbReference type="eggNOG" id="COG4608">
    <property type="taxonomic scope" value="Bacteria"/>
</dbReference>
<dbReference type="SMART" id="SM00382">
    <property type="entry name" value="AAA"/>
    <property type="match status" value="1"/>
</dbReference>
<evidence type="ECO:0000256" key="3">
    <source>
        <dbReference type="ARBA" id="ARBA00022448"/>
    </source>
</evidence>
<dbReference type="EMBL" id="CP000390">
    <property type="protein sequence ID" value="ABG63347.1"/>
    <property type="molecule type" value="Genomic_DNA"/>
</dbReference>
<dbReference type="Gene3D" id="3.40.50.300">
    <property type="entry name" value="P-loop containing nucleotide triphosphate hydrolases"/>
    <property type="match status" value="1"/>
</dbReference>
<dbReference type="PANTHER" id="PTHR43776">
    <property type="entry name" value="TRANSPORT ATP-BINDING PROTEIN"/>
    <property type="match status" value="1"/>
</dbReference>
<dbReference type="FunFam" id="3.40.50.300:FF:000016">
    <property type="entry name" value="Oligopeptide ABC transporter ATP-binding component"/>
    <property type="match status" value="1"/>
</dbReference>
<dbReference type="Pfam" id="PF00005">
    <property type="entry name" value="ABC_tran"/>
    <property type="match status" value="1"/>
</dbReference>
<dbReference type="InterPro" id="IPR003593">
    <property type="entry name" value="AAA+_ATPase"/>
</dbReference>
<dbReference type="PANTHER" id="PTHR43776:SF7">
    <property type="entry name" value="D,D-DIPEPTIDE TRANSPORT ATP-BINDING PROTEIN DDPF-RELATED"/>
    <property type="match status" value="1"/>
</dbReference>
<evidence type="ECO:0000259" key="7">
    <source>
        <dbReference type="PROSITE" id="PS50893"/>
    </source>
</evidence>
<dbReference type="OrthoDB" id="9815712at2"/>
<evidence type="ECO:0000256" key="1">
    <source>
        <dbReference type="ARBA" id="ARBA00004417"/>
    </source>
</evidence>
<gene>
    <name evidence="8" type="ordered locus">Meso_1954</name>
</gene>
<dbReference type="InterPro" id="IPR017871">
    <property type="entry name" value="ABC_transporter-like_CS"/>
</dbReference>